<dbReference type="GO" id="GO:0009103">
    <property type="term" value="P:lipopolysaccharide biosynthetic process"/>
    <property type="evidence" value="ECO:0007669"/>
    <property type="project" value="UniProtKB-ARBA"/>
</dbReference>
<feature type="transmembrane region" description="Helical" evidence="8">
    <location>
        <begin position="258"/>
        <end position="280"/>
    </location>
</feature>
<comment type="subcellular location">
    <subcellularLocation>
        <location evidence="1">Cell membrane</location>
        <topology evidence="1">Multi-pass membrane protein</topology>
    </subcellularLocation>
</comment>
<feature type="transmembrane region" description="Helical" evidence="8">
    <location>
        <begin position="385"/>
        <end position="403"/>
    </location>
</feature>
<dbReference type="RefSeq" id="WP_076732535.1">
    <property type="nucleotide sequence ID" value="NZ_CP019352.1"/>
</dbReference>
<dbReference type="EMBL" id="CP019352">
    <property type="protein sequence ID" value="APX99864.1"/>
    <property type="molecule type" value="Genomic_DNA"/>
</dbReference>
<dbReference type="GO" id="GO:0010041">
    <property type="term" value="P:response to iron(III) ion"/>
    <property type="evidence" value="ECO:0007669"/>
    <property type="project" value="TreeGrafter"/>
</dbReference>
<evidence type="ECO:0000256" key="6">
    <source>
        <dbReference type="ARBA" id="ARBA00022989"/>
    </source>
</evidence>
<evidence type="ECO:0000259" key="9">
    <source>
        <dbReference type="Pfam" id="PF13231"/>
    </source>
</evidence>
<dbReference type="InterPro" id="IPR050297">
    <property type="entry name" value="LipidA_mod_glycosyltrf_83"/>
</dbReference>
<dbReference type="PANTHER" id="PTHR33908:SF3">
    <property type="entry name" value="UNDECAPRENYL PHOSPHATE-ALPHA-4-AMINO-4-DEOXY-L-ARABINOSE ARABINOSYL TRANSFERASE"/>
    <property type="match status" value="1"/>
</dbReference>
<feature type="transmembrane region" description="Helical" evidence="8">
    <location>
        <begin position="116"/>
        <end position="133"/>
    </location>
</feature>
<gene>
    <name evidence="10" type="ORF">BWR22_05925</name>
</gene>
<feature type="transmembrane region" description="Helical" evidence="8">
    <location>
        <begin position="317"/>
        <end position="337"/>
    </location>
</feature>
<evidence type="ECO:0000256" key="8">
    <source>
        <dbReference type="SAM" id="Phobius"/>
    </source>
</evidence>
<feature type="transmembrane region" description="Helical" evidence="8">
    <location>
        <begin position="410"/>
        <end position="429"/>
    </location>
</feature>
<evidence type="ECO:0000256" key="1">
    <source>
        <dbReference type="ARBA" id="ARBA00004651"/>
    </source>
</evidence>
<keyword evidence="11" id="KW-1185">Reference proteome</keyword>
<keyword evidence="3" id="KW-0328">Glycosyltransferase</keyword>
<evidence type="ECO:0000313" key="10">
    <source>
        <dbReference type="EMBL" id="APX99864.1"/>
    </source>
</evidence>
<accession>A0AAC9LK34</accession>
<evidence type="ECO:0000256" key="5">
    <source>
        <dbReference type="ARBA" id="ARBA00022692"/>
    </source>
</evidence>
<protein>
    <submittedName>
        <fullName evidence="10">Glycosyltransferase</fullName>
    </submittedName>
</protein>
<name>A0AAC9LK34_9FLAO</name>
<feature type="transmembrane region" description="Helical" evidence="8">
    <location>
        <begin position="349"/>
        <end position="373"/>
    </location>
</feature>
<feature type="transmembrane region" description="Helical" evidence="8">
    <location>
        <begin position="84"/>
        <end position="104"/>
    </location>
</feature>
<dbReference type="GO" id="GO:0005886">
    <property type="term" value="C:plasma membrane"/>
    <property type="evidence" value="ECO:0007669"/>
    <property type="project" value="UniProtKB-SubCell"/>
</dbReference>
<dbReference type="InterPro" id="IPR038731">
    <property type="entry name" value="RgtA/B/C-like"/>
</dbReference>
<dbReference type="GO" id="GO:0016763">
    <property type="term" value="F:pentosyltransferase activity"/>
    <property type="evidence" value="ECO:0007669"/>
    <property type="project" value="TreeGrafter"/>
</dbReference>
<feature type="transmembrane region" description="Helical" evidence="8">
    <location>
        <begin position="7"/>
        <end position="25"/>
    </location>
</feature>
<dbReference type="AlphaFoldDB" id="A0AAC9LK34"/>
<feature type="transmembrane region" description="Helical" evidence="8">
    <location>
        <begin position="209"/>
        <end position="229"/>
    </location>
</feature>
<keyword evidence="7 8" id="KW-0472">Membrane</keyword>
<dbReference type="KEGG" id="lvn:BWR22_05925"/>
<feature type="transmembrane region" description="Helical" evidence="8">
    <location>
        <begin position="292"/>
        <end position="311"/>
    </location>
</feature>
<evidence type="ECO:0000256" key="2">
    <source>
        <dbReference type="ARBA" id="ARBA00022475"/>
    </source>
</evidence>
<feature type="transmembrane region" description="Helical" evidence="8">
    <location>
        <begin position="139"/>
        <end position="156"/>
    </location>
</feature>
<reference evidence="10 11" key="1">
    <citation type="submission" date="2017-01" db="EMBL/GenBank/DDBJ databases">
        <title>Complete genome of Lacinutrix venerupis DOK2-8 isolated from seawater in Dokdo.</title>
        <authorList>
            <person name="Chi W.-J."/>
            <person name="Kim J.H."/>
        </authorList>
    </citation>
    <scope>NUCLEOTIDE SEQUENCE [LARGE SCALE GENOMIC DNA]</scope>
    <source>
        <strain evidence="10 11">DOK2-8</strain>
    </source>
</reference>
<dbReference type="Proteomes" id="UP000187506">
    <property type="component" value="Chromosome"/>
</dbReference>
<evidence type="ECO:0000256" key="4">
    <source>
        <dbReference type="ARBA" id="ARBA00022679"/>
    </source>
</evidence>
<dbReference type="Pfam" id="PF13231">
    <property type="entry name" value="PMT_2"/>
    <property type="match status" value="1"/>
</dbReference>
<evidence type="ECO:0000256" key="3">
    <source>
        <dbReference type="ARBA" id="ARBA00022676"/>
    </source>
</evidence>
<feature type="domain" description="Glycosyltransferase RgtA/B/C/D-like" evidence="9">
    <location>
        <begin position="63"/>
        <end position="220"/>
    </location>
</feature>
<keyword evidence="5 8" id="KW-0812">Transmembrane</keyword>
<evidence type="ECO:0000256" key="7">
    <source>
        <dbReference type="ARBA" id="ARBA00023136"/>
    </source>
</evidence>
<organism evidence="10 11">
    <name type="scientific">Lacinutrix venerupis</name>
    <dbReference type="NCBI Taxonomy" id="1486034"/>
    <lineage>
        <taxon>Bacteria</taxon>
        <taxon>Pseudomonadati</taxon>
        <taxon>Bacteroidota</taxon>
        <taxon>Flavobacteriia</taxon>
        <taxon>Flavobacteriales</taxon>
        <taxon>Flavobacteriaceae</taxon>
        <taxon>Lacinutrix</taxon>
    </lineage>
</organism>
<sequence>MPKSLKIYPVLTICLFVAIMLLPNLEVLQVSIMEARNFITAREMLNNDHWLLTTMNNVARYQKPPLPAWFSAFSSIVFGTKSLFAMRLPAVLMVMLAGSFMYYLSRTILKGKTHSIINALILLTSFYVIGITFEAPSDIFTHAFMLVAIYYFFKIFKTENYTWKHAIKAGLFLGLSILAKGPISIYALFLPFLVAYGFSFKYKNLAKKTPYLIGSIILGIAIGGSWYLYVKLQDATTLNAIASKETSTWGNYNIRPFYYYWSFFTQSGIWTVPAFISLLYPYLKKRVSHFKAYKFSLIWTLVAVVLLSAVPMKKSRYLMPVLIPLAFNIGFYIEYLIRKFKVLKDKRETFPVYFNFGLIGIIGIAFPIVMWLLFKEQLQNHMFKFIVASIVLFAIGILIFMQLKAKEIKNVFLLTVLFFASAFIVVLPLTEAFKNENYKSLSTLNKENQMRNINLYALDYVAPEFIWDYGDIIPEIKIENNNYTFPLDNSFGLLVNTMTPEIETKLSLNYNIKEIGTYNLNRFGSAPKQDNWRLKSVFYILSRK</sequence>
<proteinExistence type="predicted"/>
<keyword evidence="4" id="KW-0808">Transferase</keyword>
<dbReference type="PANTHER" id="PTHR33908">
    <property type="entry name" value="MANNOSYLTRANSFERASE YKCB-RELATED"/>
    <property type="match status" value="1"/>
</dbReference>
<keyword evidence="6 8" id="KW-1133">Transmembrane helix</keyword>
<evidence type="ECO:0000313" key="11">
    <source>
        <dbReference type="Proteomes" id="UP000187506"/>
    </source>
</evidence>
<keyword evidence="2" id="KW-1003">Cell membrane</keyword>